<evidence type="ECO:0000313" key="2">
    <source>
        <dbReference type="Proteomes" id="UP000023152"/>
    </source>
</evidence>
<dbReference type="AlphaFoldDB" id="X6PBS9"/>
<protein>
    <submittedName>
        <fullName evidence="1">Uncharacterized protein</fullName>
    </submittedName>
</protein>
<dbReference type="Proteomes" id="UP000023152">
    <property type="component" value="Unassembled WGS sequence"/>
</dbReference>
<accession>X6PBS9</accession>
<comment type="caution">
    <text evidence="1">The sequence shown here is derived from an EMBL/GenBank/DDBJ whole genome shotgun (WGS) entry which is preliminary data.</text>
</comment>
<gene>
    <name evidence="1" type="ORF">RFI_01427</name>
</gene>
<evidence type="ECO:0000313" key="1">
    <source>
        <dbReference type="EMBL" id="ETO35636.1"/>
    </source>
</evidence>
<sequence>MDPNHLQYFGVQALTDGSDNDDTQALFLALEYTGKDSYCKSSISQQFDNSSIYPSKSQQKIFPRKWLDKSKKKSKDVITKKNMIAISLKRYLNEDTYLWEKKSKFKFDLS</sequence>
<name>X6PBS9_RETFI</name>
<proteinExistence type="predicted"/>
<reference evidence="1 2" key="1">
    <citation type="journal article" date="2013" name="Curr. Biol.">
        <title>The Genome of the Foraminiferan Reticulomyxa filosa.</title>
        <authorList>
            <person name="Glockner G."/>
            <person name="Hulsmann N."/>
            <person name="Schleicher M."/>
            <person name="Noegel A.A."/>
            <person name="Eichinger L."/>
            <person name="Gallinger C."/>
            <person name="Pawlowski J."/>
            <person name="Sierra R."/>
            <person name="Euteneuer U."/>
            <person name="Pillet L."/>
            <person name="Moustafa A."/>
            <person name="Platzer M."/>
            <person name="Groth M."/>
            <person name="Szafranski K."/>
            <person name="Schliwa M."/>
        </authorList>
    </citation>
    <scope>NUCLEOTIDE SEQUENCE [LARGE SCALE GENOMIC DNA]</scope>
</reference>
<keyword evidence="2" id="KW-1185">Reference proteome</keyword>
<organism evidence="1 2">
    <name type="scientific">Reticulomyxa filosa</name>
    <dbReference type="NCBI Taxonomy" id="46433"/>
    <lineage>
        <taxon>Eukaryota</taxon>
        <taxon>Sar</taxon>
        <taxon>Rhizaria</taxon>
        <taxon>Retaria</taxon>
        <taxon>Foraminifera</taxon>
        <taxon>Monothalamids</taxon>
        <taxon>Reticulomyxidae</taxon>
        <taxon>Reticulomyxa</taxon>
    </lineage>
</organism>
<dbReference type="EMBL" id="ASPP01001445">
    <property type="protein sequence ID" value="ETO35636.1"/>
    <property type="molecule type" value="Genomic_DNA"/>
</dbReference>